<evidence type="ECO:0000313" key="3">
    <source>
        <dbReference type="Proteomes" id="UP000235965"/>
    </source>
</evidence>
<organism evidence="2 3">
    <name type="scientific">Cryptotermes secundus</name>
    <dbReference type="NCBI Taxonomy" id="105785"/>
    <lineage>
        <taxon>Eukaryota</taxon>
        <taxon>Metazoa</taxon>
        <taxon>Ecdysozoa</taxon>
        <taxon>Arthropoda</taxon>
        <taxon>Hexapoda</taxon>
        <taxon>Insecta</taxon>
        <taxon>Pterygota</taxon>
        <taxon>Neoptera</taxon>
        <taxon>Polyneoptera</taxon>
        <taxon>Dictyoptera</taxon>
        <taxon>Blattodea</taxon>
        <taxon>Blattoidea</taxon>
        <taxon>Termitoidae</taxon>
        <taxon>Kalotermitidae</taxon>
        <taxon>Cryptotermitinae</taxon>
        <taxon>Cryptotermes</taxon>
    </lineage>
</organism>
<protein>
    <submittedName>
        <fullName evidence="2">Uncharacterized protein</fullName>
    </submittedName>
</protein>
<accession>A0A2J7PYV8</accession>
<dbReference type="STRING" id="105785.A0A2J7PYV8"/>
<dbReference type="AlphaFoldDB" id="A0A2J7PYV8"/>
<feature type="region of interest" description="Disordered" evidence="1">
    <location>
        <begin position="280"/>
        <end position="305"/>
    </location>
</feature>
<dbReference type="EMBL" id="NEVH01020342">
    <property type="protein sequence ID" value="PNF21524.1"/>
    <property type="molecule type" value="Genomic_DNA"/>
</dbReference>
<dbReference type="InParanoid" id="A0A2J7PYV8"/>
<keyword evidence="3" id="KW-1185">Reference proteome</keyword>
<gene>
    <name evidence="2" type="ORF">B7P43_G13532</name>
</gene>
<proteinExistence type="predicted"/>
<comment type="caution">
    <text evidence="2">The sequence shown here is derived from an EMBL/GenBank/DDBJ whole genome shotgun (WGS) entry which is preliminary data.</text>
</comment>
<evidence type="ECO:0000313" key="2">
    <source>
        <dbReference type="EMBL" id="PNF21524.1"/>
    </source>
</evidence>
<dbReference type="OrthoDB" id="10047851at2759"/>
<dbReference type="Proteomes" id="UP000235965">
    <property type="component" value="Unassembled WGS sequence"/>
</dbReference>
<sequence length="386" mass="42620">METGILNIHDDEHFSNISSPLYDQGILEDSEGLLLDMLHSEFPSYEIAVSRNFDAPDLWGTEQELNGDLAVLPLAVPLDGSFTSLEPHAKEDFQKMLTEWQEHLGSLQSSDADDMDVKDIAEIDMVLPNHVSEHLPDDIFEDDTKPSVSTGKQIPLLKLEQKSSPLSITMKDDFNKLSLDNFMKCEEDIDLGFAVIKDEAIDMLDSATEGVIIDTKVDLDDDCVDVETVSEQIPVLEARDLASLLEQFEATEVINTSSNSKPSVLDNHLYALATQQLTPSMSESQHTAATPSSAPTKGNTSILSHQSIKDSLPREVIDRIKASGRKKAIPVIPAMPSRRPGRGGTRMQDAGAALSRNKLLKIVSVVMLCFICRKLLIMTVYEVKKE</sequence>
<evidence type="ECO:0000256" key="1">
    <source>
        <dbReference type="SAM" id="MobiDB-lite"/>
    </source>
</evidence>
<reference evidence="2" key="1">
    <citation type="submission" date="2017-12" db="EMBL/GenBank/DDBJ databases">
        <title>Hemimetabolous genomes reveal molecular basis of termite eusociality.</title>
        <authorList>
            <person name="Harrison M.C."/>
            <person name="Jongepier E."/>
            <person name="Robertson H.M."/>
            <person name="Arning N."/>
            <person name="Bitard-Feildel T."/>
            <person name="Chao H."/>
            <person name="Childers C.P."/>
            <person name="Dinh H."/>
            <person name="Doddapaneni H."/>
            <person name="Dugan S."/>
            <person name="Gowin J."/>
            <person name="Greiner C."/>
            <person name="Han Y."/>
            <person name="Hu H."/>
            <person name="Hughes D.S.T."/>
            <person name="Huylmans A.-K."/>
            <person name="Kemena C."/>
            <person name="Kremer L.P.M."/>
            <person name="Lee S.L."/>
            <person name="Lopez-Ezquerra A."/>
            <person name="Mallet L."/>
            <person name="Monroy-Kuhn J.M."/>
            <person name="Moser A."/>
            <person name="Murali S.C."/>
            <person name="Muzny D.M."/>
            <person name="Otani S."/>
            <person name="Piulachs M.-D."/>
            <person name="Poelchau M."/>
            <person name="Qu J."/>
            <person name="Schaub F."/>
            <person name="Wada-Katsumata A."/>
            <person name="Worley K.C."/>
            <person name="Xie Q."/>
            <person name="Ylla G."/>
            <person name="Poulsen M."/>
            <person name="Gibbs R.A."/>
            <person name="Schal C."/>
            <person name="Richards S."/>
            <person name="Belles X."/>
            <person name="Korb J."/>
            <person name="Bornberg-Bauer E."/>
        </authorList>
    </citation>
    <scope>NUCLEOTIDE SEQUENCE [LARGE SCALE GENOMIC DNA]</scope>
    <source>
        <tissue evidence="2">Whole body</tissue>
    </source>
</reference>
<name>A0A2J7PYV8_9NEOP</name>